<protein>
    <recommendedName>
        <fullName evidence="5">Copper-sensing transcriptional repressor CsoR</fullName>
    </recommendedName>
    <alternativeName>
        <fullName evidence="6">Copper-sensitive operon repressor</fullName>
    </alternativeName>
</protein>
<dbReference type="GO" id="GO:0005737">
    <property type="term" value="C:cytoplasm"/>
    <property type="evidence" value="ECO:0007669"/>
    <property type="project" value="UniProtKB-SubCell"/>
</dbReference>
<evidence type="ECO:0000256" key="1">
    <source>
        <dbReference type="ARBA" id="ARBA00004496"/>
    </source>
</evidence>
<reference evidence="7 8" key="1">
    <citation type="journal article" date="2015" name="Nature">
        <title>rRNA introns, odd ribosomes, and small enigmatic genomes across a large radiation of phyla.</title>
        <authorList>
            <person name="Brown C.T."/>
            <person name="Hug L.A."/>
            <person name="Thomas B.C."/>
            <person name="Sharon I."/>
            <person name="Castelle C.J."/>
            <person name="Singh A."/>
            <person name="Wilkins M.J."/>
            <person name="Williams K.H."/>
            <person name="Banfield J.F."/>
        </authorList>
    </citation>
    <scope>NUCLEOTIDE SEQUENCE [LARGE SCALE GENOMIC DNA]</scope>
</reference>
<dbReference type="Pfam" id="PF02583">
    <property type="entry name" value="Trns_repr_metal"/>
    <property type="match status" value="1"/>
</dbReference>
<evidence type="ECO:0000256" key="5">
    <source>
        <dbReference type="ARBA" id="ARBA00039938"/>
    </source>
</evidence>
<keyword evidence="3" id="KW-0963">Cytoplasm</keyword>
<evidence type="ECO:0000313" key="8">
    <source>
        <dbReference type="Proteomes" id="UP000034012"/>
    </source>
</evidence>
<accession>A0A837I6H5</accession>
<evidence type="ECO:0000313" key="7">
    <source>
        <dbReference type="EMBL" id="KKT33413.1"/>
    </source>
</evidence>
<dbReference type="Gene3D" id="1.20.58.1000">
    <property type="entry name" value="Metal-sensitive repressor, helix protomer"/>
    <property type="match status" value="1"/>
</dbReference>
<gene>
    <name evidence="7" type="ORF">UW20_C0002G0004</name>
</gene>
<dbReference type="AlphaFoldDB" id="A0A837I6H5"/>
<dbReference type="GO" id="GO:0046872">
    <property type="term" value="F:metal ion binding"/>
    <property type="evidence" value="ECO:0007669"/>
    <property type="project" value="UniProtKB-KW"/>
</dbReference>
<name>A0A837I6H5_9BACT</name>
<keyword evidence="4" id="KW-0479">Metal-binding</keyword>
<comment type="subunit">
    <text evidence="2">Homodimer.</text>
</comment>
<dbReference type="InterPro" id="IPR038390">
    <property type="entry name" value="Metal_Tscrpt_repr_sf"/>
</dbReference>
<dbReference type="GO" id="GO:0003677">
    <property type="term" value="F:DNA binding"/>
    <property type="evidence" value="ECO:0007669"/>
    <property type="project" value="InterPro"/>
</dbReference>
<dbReference type="PANTHER" id="PTHR33677:SF4">
    <property type="entry name" value="COPPER-SENSING TRANSCRIPTIONAL REPRESSOR CSOR"/>
    <property type="match status" value="1"/>
</dbReference>
<dbReference type="PANTHER" id="PTHR33677">
    <property type="entry name" value="TRANSCRIPTIONAL REPRESSOR FRMR-RELATED"/>
    <property type="match status" value="1"/>
</dbReference>
<evidence type="ECO:0000256" key="3">
    <source>
        <dbReference type="ARBA" id="ARBA00022490"/>
    </source>
</evidence>
<organism evidence="7 8">
    <name type="scientific">Candidatus Woesebacteria bacterium GW2011_GWB1_44_11</name>
    <dbReference type="NCBI Taxonomy" id="1618579"/>
    <lineage>
        <taxon>Bacteria</taxon>
        <taxon>Candidatus Woeseibacteriota</taxon>
    </lineage>
</organism>
<comment type="subcellular location">
    <subcellularLocation>
        <location evidence="1">Cytoplasm</location>
    </subcellularLocation>
</comment>
<comment type="caution">
    <text evidence="7">The sequence shown here is derived from an EMBL/GenBank/DDBJ whole genome shotgun (WGS) entry which is preliminary data.</text>
</comment>
<proteinExistence type="predicted"/>
<dbReference type="EMBL" id="LCHK01000002">
    <property type="protein sequence ID" value="KKT33413.1"/>
    <property type="molecule type" value="Genomic_DNA"/>
</dbReference>
<dbReference type="GO" id="GO:0045892">
    <property type="term" value="P:negative regulation of DNA-templated transcription"/>
    <property type="evidence" value="ECO:0007669"/>
    <property type="project" value="UniProtKB-ARBA"/>
</dbReference>
<evidence type="ECO:0000256" key="6">
    <source>
        <dbReference type="ARBA" id="ARBA00041544"/>
    </source>
</evidence>
<dbReference type="InterPro" id="IPR003735">
    <property type="entry name" value="Metal_Tscrpt_repr"/>
</dbReference>
<evidence type="ECO:0000256" key="4">
    <source>
        <dbReference type="ARBA" id="ARBA00022723"/>
    </source>
</evidence>
<dbReference type="Proteomes" id="UP000034012">
    <property type="component" value="Unassembled WGS sequence"/>
</dbReference>
<evidence type="ECO:0000256" key="2">
    <source>
        <dbReference type="ARBA" id="ARBA00011738"/>
    </source>
</evidence>
<sequence length="89" mass="9917">MQMPNNNTKKGILHRYQIARGHLDKVISMLGSGEYCIDIVHQSLAVQAALKKADNEVLKNHLETCVSDSIKKGDSKEAIGEVMQVLKKR</sequence>